<comment type="caution">
    <text evidence="1">The sequence shown here is derived from an EMBL/GenBank/DDBJ whole genome shotgun (WGS) entry which is preliminary data.</text>
</comment>
<gene>
    <name evidence="1" type="ORF">TL16_g12825</name>
</gene>
<reference evidence="2" key="1">
    <citation type="journal article" date="2023" name="Commun. Biol.">
        <title>Genome analysis of Parmales, the sister group of diatoms, reveals the evolutionary specialization of diatoms from phago-mixotrophs to photoautotrophs.</title>
        <authorList>
            <person name="Ban H."/>
            <person name="Sato S."/>
            <person name="Yoshikawa S."/>
            <person name="Yamada K."/>
            <person name="Nakamura Y."/>
            <person name="Ichinomiya M."/>
            <person name="Sato N."/>
            <person name="Blanc-Mathieu R."/>
            <person name="Endo H."/>
            <person name="Kuwata A."/>
            <person name="Ogata H."/>
        </authorList>
    </citation>
    <scope>NUCLEOTIDE SEQUENCE [LARGE SCALE GENOMIC DNA]</scope>
</reference>
<proteinExistence type="predicted"/>
<dbReference type="Proteomes" id="UP001162640">
    <property type="component" value="Unassembled WGS sequence"/>
</dbReference>
<protein>
    <submittedName>
        <fullName evidence="1">Uncharacterized protein</fullName>
    </submittedName>
</protein>
<accession>A0A9W7EXJ7</accession>
<dbReference type="AlphaFoldDB" id="A0A9W7EXJ7"/>
<evidence type="ECO:0000313" key="2">
    <source>
        <dbReference type="Proteomes" id="UP001162640"/>
    </source>
</evidence>
<name>A0A9W7EXJ7_9STRA</name>
<dbReference type="EMBL" id="BLQM01000547">
    <property type="protein sequence ID" value="GMH94157.1"/>
    <property type="molecule type" value="Genomic_DNA"/>
</dbReference>
<organism evidence="1 2">
    <name type="scientific">Triparma laevis f. inornata</name>
    <dbReference type="NCBI Taxonomy" id="1714386"/>
    <lineage>
        <taxon>Eukaryota</taxon>
        <taxon>Sar</taxon>
        <taxon>Stramenopiles</taxon>
        <taxon>Ochrophyta</taxon>
        <taxon>Bolidophyceae</taxon>
        <taxon>Parmales</taxon>
        <taxon>Triparmaceae</taxon>
        <taxon>Triparma</taxon>
    </lineage>
</organism>
<evidence type="ECO:0000313" key="1">
    <source>
        <dbReference type="EMBL" id="GMH94157.1"/>
    </source>
</evidence>
<sequence length="75" mass="8440">MTPLVLFASGSRRIQKLPASFEYIIIEHINPPTPNTHPLLTYVGLRELLRVGESRLESVGISPARNEGKMNRLEN</sequence>